<keyword evidence="3" id="KW-1185">Reference proteome</keyword>
<evidence type="ECO:0000313" key="2">
    <source>
        <dbReference type="EMBL" id="RZC54527.1"/>
    </source>
</evidence>
<organism evidence="2 3">
    <name type="scientific">Papaver somniferum</name>
    <name type="common">Opium poppy</name>
    <dbReference type="NCBI Taxonomy" id="3469"/>
    <lineage>
        <taxon>Eukaryota</taxon>
        <taxon>Viridiplantae</taxon>
        <taxon>Streptophyta</taxon>
        <taxon>Embryophyta</taxon>
        <taxon>Tracheophyta</taxon>
        <taxon>Spermatophyta</taxon>
        <taxon>Magnoliopsida</taxon>
        <taxon>Ranunculales</taxon>
        <taxon>Papaveraceae</taxon>
        <taxon>Papaveroideae</taxon>
        <taxon>Papaver</taxon>
    </lineage>
</organism>
<feature type="region of interest" description="Disordered" evidence="1">
    <location>
        <begin position="1"/>
        <end position="21"/>
    </location>
</feature>
<dbReference type="EMBL" id="CM010717">
    <property type="protein sequence ID" value="RZC54527.1"/>
    <property type="molecule type" value="Genomic_DNA"/>
</dbReference>
<accession>A0A4Y7J141</accession>
<dbReference type="Proteomes" id="UP000316621">
    <property type="component" value="Chromosome 3"/>
</dbReference>
<evidence type="ECO:0000313" key="3">
    <source>
        <dbReference type="Proteomes" id="UP000316621"/>
    </source>
</evidence>
<gene>
    <name evidence="2" type="ORF">C5167_013385</name>
</gene>
<dbReference type="AlphaFoldDB" id="A0A4Y7J141"/>
<name>A0A4Y7J141_PAPSO</name>
<reference evidence="2 3" key="1">
    <citation type="journal article" date="2018" name="Science">
        <title>The opium poppy genome and morphinan production.</title>
        <authorList>
            <person name="Guo L."/>
            <person name="Winzer T."/>
            <person name="Yang X."/>
            <person name="Li Y."/>
            <person name="Ning Z."/>
            <person name="He Z."/>
            <person name="Teodor R."/>
            <person name="Lu Y."/>
            <person name="Bowser T.A."/>
            <person name="Graham I.A."/>
            <person name="Ye K."/>
        </authorList>
    </citation>
    <scope>NUCLEOTIDE SEQUENCE [LARGE SCALE GENOMIC DNA]</scope>
    <source>
        <strain evidence="3">cv. HN1</strain>
        <tissue evidence="2">Leaves</tissue>
    </source>
</reference>
<evidence type="ECO:0000256" key="1">
    <source>
        <dbReference type="SAM" id="MobiDB-lite"/>
    </source>
</evidence>
<dbReference type="Gramene" id="RZC54527">
    <property type="protein sequence ID" value="RZC54527"/>
    <property type="gene ID" value="C5167_013385"/>
</dbReference>
<proteinExistence type="predicted"/>
<sequence>MMEVMLVENDDMSHGGAHSGPGEVQIQLELLEDIDVVAVVGSAGDGA</sequence>
<protein>
    <submittedName>
        <fullName evidence="2">Uncharacterized protein</fullName>
    </submittedName>
</protein>